<evidence type="ECO:0000259" key="6">
    <source>
        <dbReference type="Pfam" id="PF00389"/>
    </source>
</evidence>
<evidence type="ECO:0000256" key="2">
    <source>
        <dbReference type="ARBA" id="ARBA00023002"/>
    </source>
</evidence>
<dbReference type="PROSITE" id="PS00065">
    <property type="entry name" value="D_2_HYDROXYACID_DH_1"/>
    <property type="match status" value="1"/>
</dbReference>
<dbReference type="InterPro" id="IPR006139">
    <property type="entry name" value="D-isomer_2_OHA_DH_cat_dom"/>
</dbReference>
<keyword evidence="2 4" id="KW-0560">Oxidoreductase</keyword>
<comment type="similarity">
    <text evidence="1 4">Belongs to the D-isomer specific 2-hydroxyacid dehydrogenase family.</text>
</comment>
<dbReference type="SUPFAM" id="SSF51735">
    <property type="entry name" value="NAD(P)-binding Rossmann-fold domains"/>
    <property type="match status" value="1"/>
</dbReference>
<dbReference type="SUPFAM" id="SSF52283">
    <property type="entry name" value="Formate/glycerate dehydrogenase catalytic domain-like"/>
    <property type="match status" value="1"/>
</dbReference>
<proteinExistence type="inferred from homology"/>
<dbReference type="Pfam" id="PF02826">
    <property type="entry name" value="2-Hacid_dh_C"/>
    <property type="match status" value="1"/>
</dbReference>
<dbReference type="Gene3D" id="3.40.50.720">
    <property type="entry name" value="NAD(P)-binding Rossmann-like Domain"/>
    <property type="match status" value="2"/>
</dbReference>
<feature type="region of interest" description="Disordered" evidence="5">
    <location>
        <begin position="1"/>
        <end position="37"/>
    </location>
</feature>
<feature type="compositionally biased region" description="Basic residues" evidence="5">
    <location>
        <begin position="10"/>
        <end position="25"/>
    </location>
</feature>
<evidence type="ECO:0000256" key="4">
    <source>
        <dbReference type="RuleBase" id="RU003719"/>
    </source>
</evidence>
<dbReference type="InterPro" id="IPR036291">
    <property type="entry name" value="NAD(P)-bd_dom_sf"/>
</dbReference>
<reference evidence="8 9" key="1">
    <citation type="submission" date="2017-08" db="EMBL/GenBank/DDBJ databases">
        <title>Burning lignite coal seam in the remote Altai Mountains harbors a hydrogen-driven thermophilic microbial community.</title>
        <authorList>
            <person name="Kadnikov V.V."/>
            <person name="Mardanov A.V."/>
            <person name="Ivasenko D."/>
            <person name="Beletsky A.V."/>
            <person name="Karnachuk O.V."/>
            <person name="Ravin N.V."/>
        </authorList>
    </citation>
    <scope>NUCLEOTIDE SEQUENCE [LARGE SCALE GENOMIC DNA]</scope>
    <source>
        <strain evidence="8">AL33</strain>
    </source>
</reference>
<dbReference type="EMBL" id="PEBV01000020">
    <property type="protein sequence ID" value="PTQ52886.1"/>
    <property type="molecule type" value="Genomic_DNA"/>
</dbReference>
<dbReference type="InterPro" id="IPR050223">
    <property type="entry name" value="D-isomer_2-hydroxyacid_DH"/>
</dbReference>
<dbReference type="PANTHER" id="PTHR10996:SF283">
    <property type="entry name" value="GLYOXYLATE_HYDROXYPYRUVATE REDUCTASE B"/>
    <property type="match status" value="1"/>
</dbReference>
<gene>
    <name evidence="8" type="ORF">HSCHL_2519</name>
</gene>
<dbReference type="GO" id="GO:0051287">
    <property type="term" value="F:NAD binding"/>
    <property type="evidence" value="ECO:0007669"/>
    <property type="project" value="InterPro"/>
</dbReference>
<dbReference type="PANTHER" id="PTHR10996">
    <property type="entry name" value="2-HYDROXYACID DEHYDROGENASE-RELATED"/>
    <property type="match status" value="1"/>
</dbReference>
<evidence type="ECO:0000313" key="9">
    <source>
        <dbReference type="Proteomes" id="UP000244180"/>
    </source>
</evidence>
<evidence type="ECO:0000256" key="5">
    <source>
        <dbReference type="SAM" id="MobiDB-lite"/>
    </source>
</evidence>
<dbReference type="GO" id="GO:0030267">
    <property type="term" value="F:glyoxylate reductase (NADPH) activity"/>
    <property type="evidence" value="ECO:0007669"/>
    <property type="project" value="TreeGrafter"/>
</dbReference>
<feature type="domain" description="D-isomer specific 2-hydroxyacid dehydrogenase NAD-binding" evidence="7">
    <location>
        <begin position="148"/>
        <end position="327"/>
    </location>
</feature>
<comment type="caution">
    <text evidence="8">The sequence shown here is derived from an EMBL/GenBank/DDBJ whole genome shotgun (WGS) entry which is preliminary data.</text>
</comment>
<dbReference type="Pfam" id="PF00389">
    <property type="entry name" value="2-Hacid_dh"/>
    <property type="match status" value="1"/>
</dbReference>
<keyword evidence="3" id="KW-0520">NAD</keyword>
<dbReference type="Proteomes" id="UP000244180">
    <property type="component" value="Unassembled WGS sequence"/>
</dbReference>
<organism evidence="8 9">
    <name type="scientific">Hydrogenibacillus schlegelii</name>
    <name type="common">Bacillus schlegelii</name>
    <dbReference type="NCBI Taxonomy" id="1484"/>
    <lineage>
        <taxon>Bacteria</taxon>
        <taxon>Bacillati</taxon>
        <taxon>Bacillota</taxon>
        <taxon>Bacilli</taxon>
        <taxon>Bacillales</taxon>
        <taxon>Bacillales Family X. Incertae Sedis</taxon>
        <taxon>Hydrogenibacillus</taxon>
    </lineage>
</organism>
<dbReference type="GO" id="GO:0016618">
    <property type="term" value="F:hydroxypyruvate reductase [NAD(P)H] activity"/>
    <property type="evidence" value="ECO:0007669"/>
    <property type="project" value="TreeGrafter"/>
</dbReference>
<dbReference type="GO" id="GO:0005829">
    <property type="term" value="C:cytosol"/>
    <property type="evidence" value="ECO:0007669"/>
    <property type="project" value="TreeGrafter"/>
</dbReference>
<protein>
    <submittedName>
        <fullName evidence="8">D-3-phosphoglycerate dehydrogenase</fullName>
    </submittedName>
</protein>
<dbReference type="InterPro" id="IPR006140">
    <property type="entry name" value="D-isomer_DH_NAD-bd"/>
</dbReference>
<dbReference type="AlphaFoldDB" id="A0A2T5G9N1"/>
<feature type="domain" description="D-isomer specific 2-hydroxyacid dehydrogenase catalytic" evidence="6">
    <location>
        <begin position="44"/>
        <end position="358"/>
    </location>
</feature>
<evidence type="ECO:0000256" key="3">
    <source>
        <dbReference type="ARBA" id="ARBA00023027"/>
    </source>
</evidence>
<dbReference type="InterPro" id="IPR029752">
    <property type="entry name" value="D-isomer_DH_CS1"/>
</dbReference>
<dbReference type="CDD" id="cd05301">
    <property type="entry name" value="GDH"/>
    <property type="match status" value="1"/>
</dbReference>
<accession>A0A2T5G9N1</accession>
<evidence type="ECO:0000259" key="7">
    <source>
        <dbReference type="Pfam" id="PF02826"/>
    </source>
</evidence>
<evidence type="ECO:0000256" key="1">
    <source>
        <dbReference type="ARBA" id="ARBA00005854"/>
    </source>
</evidence>
<evidence type="ECO:0000313" key="8">
    <source>
        <dbReference type="EMBL" id="PTQ52886.1"/>
    </source>
</evidence>
<dbReference type="FunFam" id="3.40.50.720:FF:000203">
    <property type="entry name" value="D-3-phosphoglycerate dehydrogenase (SerA)"/>
    <property type="match status" value="1"/>
</dbReference>
<name>A0A2T5G9N1_HYDSH</name>
<sequence length="363" mass="40110">MRATAGRSFSSRRRIPQGTRDRKKIGPSGHPVKEAGGLSDRRIFVSRRLPEAVLAPLRSLGTVEVWPEETVPPPREVLLEAAARARAMLTLITDRIDAEMIERAESLAIIANMAVGYNNIDVAAARRRGIWVTNTPDVLTETTADLVMALLLAAMRRLPQAERALRERKWQGWSPFDFVGLDVHGKRLGIFGMGRIGRAVARRARGFDMEILYHNRRRLPEAVERGIPARYVDFAALVQESDVLVILAPYAPELYHRFNREVLYGMKRGAVLIVASRGGIVDEAALVEVLRAGHLAAAGLDVFETEPIPPDHPLLTVENAVLLPHIGSATVETRLKMAERAVDNIVRVLTGRPPRDPVDADGP</sequence>